<name>A0A3L7AC54_9MICO</name>
<evidence type="ECO:0000313" key="2">
    <source>
        <dbReference type="Proteomes" id="UP000272503"/>
    </source>
</evidence>
<dbReference type="EMBL" id="RCUX01000001">
    <property type="protein sequence ID" value="RLP77797.1"/>
    <property type="molecule type" value="Genomic_DNA"/>
</dbReference>
<proteinExistence type="predicted"/>
<comment type="caution">
    <text evidence="1">The sequence shown here is derived from an EMBL/GenBank/DDBJ whole genome shotgun (WGS) entry which is preliminary data.</text>
</comment>
<protein>
    <recommendedName>
        <fullName evidence="3">Nucleotidyltransferase family protein</fullName>
    </recommendedName>
</protein>
<dbReference type="Pfam" id="PF14907">
    <property type="entry name" value="NTP_transf_5"/>
    <property type="match status" value="1"/>
</dbReference>
<reference evidence="1 2" key="1">
    <citation type="submission" date="2018-10" db="EMBL/GenBank/DDBJ databases">
        <authorList>
            <person name="Li J."/>
        </authorList>
    </citation>
    <scope>NUCLEOTIDE SEQUENCE [LARGE SCALE GENOMIC DNA]</scope>
    <source>
        <strain evidence="1 2">IF 016277</strain>
    </source>
</reference>
<evidence type="ECO:0008006" key="3">
    <source>
        <dbReference type="Google" id="ProtNLM"/>
    </source>
</evidence>
<evidence type="ECO:0000313" key="1">
    <source>
        <dbReference type="EMBL" id="RLP77797.1"/>
    </source>
</evidence>
<accession>A0A3L7AC54</accession>
<gene>
    <name evidence="1" type="ORF">D9V32_00225</name>
</gene>
<dbReference type="InterPro" id="IPR039498">
    <property type="entry name" value="NTP_transf_5"/>
</dbReference>
<dbReference type="Proteomes" id="UP000272503">
    <property type="component" value="Unassembled WGS sequence"/>
</dbReference>
<sequence>MFPHAVALGFLHALVDDVSEVTGARYLVIKGASTTSHGLRPTGFSSDVDVLVSPADLDRFTTEVARRGWQLRPSDIDTGAFPQHSVTYFHAEWPCDLDVHFRFPGLEGDAEEVFDALYFRRSHLNMIGRSIAHPGLVDALTIAVLHCLRSPGLQRQESEYRALVRQATRFDSTVLVDQARSVGALACIAPYLREAYGLALPAGTPPASEEWILRTTLTSPNARRMALLMQAPMREKVHLMRLAIAPTSSTLLKNDIHARPTLPRLLLALLRRWVRGPARALRGVRQARAFVSSTRSVDELH</sequence>
<dbReference type="AlphaFoldDB" id="A0A3L7AC54"/>
<dbReference type="OrthoDB" id="3782133at2"/>
<organism evidence="1 2">
    <name type="scientific">Mycetocola tolaasinivorans</name>
    <dbReference type="NCBI Taxonomy" id="76635"/>
    <lineage>
        <taxon>Bacteria</taxon>
        <taxon>Bacillati</taxon>
        <taxon>Actinomycetota</taxon>
        <taxon>Actinomycetes</taxon>
        <taxon>Micrococcales</taxon>
        <taxon>Microbacteriaceae</taxon>
        <taxon>Mycetocola</taxon>
    </lineage>
</organism>
<keyword evidence="2" id="KW-1185">Reference proteome</keyword>